<name>A0A150Q082_SORCE</name>
<reference evidence="3 4" key="1">
    <citation type="submission" date="2014-02" db="EMBL/GenBank/DDBJ databases">
        <title>The small core and large imbalanced accessory genome model reveals a collaborative survival strategy of Sorangium cellulosum strains in nature.</title>
        <authorList>
            <person name="Han K."/>
            <person name="Peng R."/>
            <person name="Blom J."/>
            <person name="Li Y.-Z."/>
        </authorList>
    </citation>
    <scope>NUCLEOTIDE SEQUENCE [LARGE SCALE GENOMIC DNA]</scope>
    <source>
        <strain evidence="3 4">So0008-312</strain>
    </source>
</reference>
<feature type="coiled-coil region" evidence="1">
    <location>
        <begin position="159"/>
        <end position="205"/>
    </location>
</feature>
<keyword evidence="1" id="KW-0175">Coiled coil</keyword>
<proteinExistence type="predicted"/>
<sequence length="224" mass="23894">MCTVTKREKNGRSVGGKDDHGKGGGELAEAARALERELLRFEELAESARRMSLDTRKGIERAARSTTEAAEAQQRVSVALGSLIAAIAAARDRHEATATALAARGEEIKRRAEQLGELFQRFAGLAEEGRGINLLVQETATLQRDAATPEQIGEVVTAMDEVEGRMGRLADEARELAQAATAAGIADLAEQADGMRQQVTAMRNKVGLLRKGMIARLSGGTGDN</sequence>
<evidence type="ECO:0000256" key="2">
    <source>
        <dbReference type="SAM" id="MobiDB-lite"/>
    </source>
</evidence>
<evidence type="ECO:0000256" key="1">
    <source>
        <dbReference type="SAM" id="Coils"/>
    </source>
</evidence>
<accession>A0A150Q082</accession>
<feature type="region of interest" description="Disordered" evidence="2">
    <location>
        <begin position="1"/>
        <end position="26"/>
    </location>
</feature>
<dbReference type="Proteomes" id="UP000075260">
    <property type="component" value="Unassembled WGS sequence"/>
</dbReference>
<organism evidence="3 4">
    <name type="scientific">Sorangium cellulosum</name>
    <name type="common">Polyangium cellulosum</name>
    <dbReference type="NCBI Taxonomy" id="56"/>
    <lineage>
        <taxon>Bacteria</taxon>
        <taxon>Pseudomonadati</taxon>
        <taxon>Myxococcota</taxon>
        <taxon>Polyangia</taxon>
        <taxon>Polyangiales</taxon>
        <taxon>Polyangiaceae</taxon>
        <taxon>Sorangium</taxon>
    </lineage>
</organism>
<evidence type="ECO:0000313" key="3">
    <source>
        <dbReference type="EMBL" id="KYF61369.1"/>
    </source>
</evidence>
<evidence type="ECO:0008006" key="5">
    <source>
        <dbReference type="Google" id="ProtNLM"/>
    </source>
</evidence>
<dbReference type="OrthoDB" id="5515784at2"/>
<dbReference type="EMBL" id="JEMA01001194">
    <property type="protein sequence ID" value="KYF61369.1"/>
    <property type="molecule type" value="Genomic_DNA"/>
</dbReference>
<comment type="caution">
    <text evidence="3">The sequence shown here is derived from an EMBL/GenBank/DDBJ whole genome shotgun (WGS) entry which is preliminary data.</text>
</comment>
<gene>
    <name evidence="3" type="ORF">BE15_34575</name>
</gene>
<feature type="compositionally biased region" description="Basic and acidic residues" evidence="2">
    <location>
        <begin position="1"/>
        <end position="23"/>
    </location>
</feature>
<evidence type="ECO:0000313" key="4">
    <source>
        <dbReference type="Proteomes" id="UP000075260"/>
    </source>
</evidence>
<protein>
    <recommendedName>
        <fullName evidence="5">Methyl-accepting chemotaxis protein</fullName>
    </recommendedName>
</protein>
<dbReference type="AlphaFoldDB" id="A0A150Q082"/>